<dbReference type="EMBL" id="JBHMAX010000017">
    <property type="protein sequence ID" value="MFB9732184.1"/>
    <property type="molecule type" value="Genomic_DNA"/>
</dbReference>
<evidence type="ECO:0000259" key="16">
    <source>
        <dbReference type="Pfam" id="PF01225"/>
    </source>
</evidence>
<dbReference type="NCBIfam" id="TIGR01082">
    <property type="entry name" value="murC"/>
    <property type="match status" value="1"/>
</dbReference>
<comment type="caution">
    <text evidence="19">The sequence shown here is derived from an EMBL/GenBank/DDBJ whole genome shotgun (WGS) entry which is preliminary data.</text>
</comment>
<reference evidence="19 20" key="1">
    <citation type="submission" date="2024-09" db="EMBL/GenBank/DDBJ databases">
        <authorList>
            <person name="Sun Q."/>
            <person name="Mori K."/>
        </authorList>
    </citation>
    <scope>NUCLEOTIDE SEQUENCE [LARGE SCALE GENOMIC DNA]</scope>
    <source>
        <strain evidence="19 20">JCM 12763</strain>
    </source>
</reference>
<evidence type="ECO:0000256" key="12">
    <source>
        <dbReference type="ARBA" id="ARBA00023316"/>
    </source>
</evidence>
<dbReference type="InterPro" id="IPR036565">
    <property type="entry name" value="Mur-like_cat_sf"/>
</dbReference>
<proteinExistence type="inferred from homology"/>
<evidence type="ECO:0000256" key="15">
    <source>
        <dbReference type="SAM" id="MobiDB-lite"/>
    </source>
</evidence>
<feature type="domain" description="Mur ligase N-terminal catalytic" evidence="16">
    <location>
        <begin position="34"/>
        <end position="129"/>
    </location>
</feature>
<feature type="compositionally biased region" description="Low complexity" evidence="15">
    <location>
        <begin position="1"/>
        <end position="16"/>
    </location>
</feature>
<dbReference type="GO" id="GO:0008763">
    <property type="term" value="F:UDP-N-acetylmuramate-L-alanine ligase activity"/>
    <property type="evidence" value="ECO:0007669"/>
    <property type="project" value="UniProtKB-EC"/>
</dbReference>
<keyword evidence="7 14" id="KW-0547">Nucleotide-binding</keyword>
<dbReference type="Pfam" id="PF01225">
    <property type="entry name" value="Mur_ligase"/>
    <property type="match status" value="1"/>
</dbReference>
<keyword evidence="4 14" id="KW-0963">Cytoplasm</keyword>
<feature type="binding site" evidence="14">
    <location>
        <begin position="138"/>
        <end position="144"/>
    </location>
    <ligand>
        <name>ATP</name>
        <dbReference type="ChEBI" id="CHEBI:30616"/>
    </ligand>
</feature>
<evidence type="ECO:0000256" key="2">
    <source>
        <dbReference type="ARBA" id="ARBA00004752"/>
    </source>
</evidence>
<evidence type="ECO:0000256" key="8">
    <source>
        <dbReference type="ARBA" id="ARBA00022840"/>
    </source>
</evidence>
<dbReference type="InterPro" id="IPR050061">
    <property type="entry name" value="MurCDEF_pg_biosynth"/>
</dbReference>
<dbReference type="PANTHER" id="PTHR43445">
    <property type="entry name" value="UDP-N-ACETYLMURAMATE--L-ALANINE LIGASE-RELATED"/>
    <property type="match status" value="1"/>
</dbReference>
<organism evidence="19 20">
    <name type="scientific">Ornithinimicrobium kibberense</name>
    <dbReference type="NCBI Taxonomy" id="282060"/>
    <lineage>
        <taxon>Bacteria</taxon>
        <taxon>Bacillati</taxon>
        <taxon>Actinomycetota</taxon>
        <taxon>Actinomycetes</taxon>
        <taxon>Micrococcales</taxon>
        <taxon>Ornithinimicrobiaceae</taxon>
        <taxon>Ornithinimicrobium</taxon>
    </lineage>
</organism>
<comment type="subcellular location">
    <subcellularLocation>
        <location evidence="1 14">Cytoplasm</location>
    </subcellularLocation>
</comment>
<dbReference type="Proteomes" id="UP001589613">
    <property type="component" value="Unassembled WGS sequence"/>
</dbReference>
<evidence type="ECO:0000256" key="10">
    <source>
        <dbReference type="ARBA" id="ARBA00022984"/>
    </source>
</evidence>
<keyword evidence="11 14" id="KW-0131">Cell cycle</keyword>
<evidence type="ECO:0000256" key="1">
    <source>
        <dbReference type="ARBA" id="ARBA00004496"/>
    </source>
</evidence>
<dbReference type="PANTHER" id="PTHR43445:SF3">
    <property type="entry name" value="UDP-N-ACETYLMURAMATE--L-ALANINE LIGASE"/>
    <property type="match status" value="1"/>
</dbReference>
<feature type="domain" description="Mur ligase central" evidence="18">
    <location>
        <begin position="136"/>
        <end position="361"/>
    </location>
</feature>
<dbReference type="InterPro" id="IPR013221">
    <property type="entry name" value="Mur_ligase_cen"/>
</dbReference>
<dbReference type="InterPro" id="IPR000713">
    <property type="entry name" value="Mur_ligase_N"/>
</dbReference>
<gene>
    <name evidence="14 19" type="primary">murC</name>
    <name evidence="19" type="ORF">ACFFN0_09025</name>
</gene>
<evidence type="ECO:0000313" key="20">
    <source>
        <dbReference type="Proteomes" id="UP001589613"/>
    </source>
</evidence>
<keyword evidence="8 14" id="KW-0067">ATP-binding</keyword>
<keyword evidence="6 14" id="KW-0132">Cell division</keyword>
<dbReference type="Pfam" id="PF02875">
    <property type="entry name" value="Mur_ligase_C"/>
    <property type="match status" value="1"/>
</dbReference>
<keyword evidence="5 14" id="KW-0436">Ligase</keyword>
<comment type="catalytic activity">
    <reaction evidence="13 14">
        <text>UDP-N-acetyl-alpha-D-muramate + L-alanine + ATP = UDP-N-acetyl-alpha-D-muramoyl-L-alanine + ADP + phosphate + H(+)</text>
        <dbReference type="Rhea" id="RHEA:23372"/>
        <dbReference type="ChEBI" id="CHEBI:15378"/>
        <dbReference type="ChEBI" id="CHEBI:30616"/>
        <dbReference type="ChEBI" id="CHEBI:43474"/>
        <dbReference type="ChEBI" id="CHEBI:57972"/>
        <dbReference type="ChEBI" id="CHEBI:70757"/>
        <dbReference type="ChEBI" id="CHEBI:83898"/>
        <dbReference type="ChEBI" id="CHEBI:456216"/>
        <dbReference type="EC" id="6.3.2.8"/>
    </reaction>
</comment>
<keyword evidence="12 14" id="KW-0961">Cell wall biogenesis/degradation</keyword>
<dbReference type="Gene3D" id="3.90.190.20">
    <property type="entry name" value="Mur ligase, C-terminal domain"/>
    <property type="match status" value="1"/>
</dbReference>
<evidence type="ECO:0000256" key="6">
    <source>
        <dbReference type="ARBA" id="ARBA00022618"/>
    </source>
</evidence>
<protein>
    <recommendedName>
        <fullName evidence="3 14">UDP-N-acetylmuramate--L-alanine ligase</fullName>
        <ecNumber evidence="3 14">6.3.2.8</ecNumber>
    </recommendedName>
    <alternativeName>
        <fullName evidence="14">UDP-N-acetylmuramoyl-L-alanine synthetase</fullName>
    </alternativeName>
</protein>
<dbReference type="SUPFAM" id="SSF53623">
    <property type="entry name" value="MurD-like peptide ligases, catalytic domain"/>
    <property type="match status" value="1"/>
</dbReference>
<evidence type="ECO:0000256" key="3">
    <source>
        <dbReference type="ARBA" id="ARBA00012211"/>
    </source>
</evidence>
<dbReference type="Gene3D" id="3.40.1190.10">
    <property type="entry name" value="Mur-like, catalytic domain"/>
    <property type="match status" value="1"/>
</dbReference>
<evidence type="ECO:0000313" key="19">
    <source>
        <dbReference type="EMBL" id="MFB9732184.1"/>
    </source>
</evidence>
<dbReference type="InterPro" id="IPR036615">
    <property type="entry name" value="Mur_ligase_C_dom_sf"/>
</dbReference>
<evidence type="ECO:0000256" key="7">
    <source>
        <dbReference type="ARBA" id="ARBA00022741"/>
    </source>
</evidence>
<dbReference type="EC" id="6.3.2.8" evidence="3 14"/>
<keyword evidence="9 14" id="KW-0133">Cell shape</keyword>
<keyword evidence="20" id="KW-1185">Reference proteome</keyword>
<dbReference type="InterPro" id="IPR005758">
    <property type="entry name" value="UDP-N-AcMur_Ala_ligase_MurC"/>
</dbReference>
<comment type="function">
    <text evidence="14">Cell wall formation.</text>
</comment>
<comment type="pathway">
    <text evidence="2 14">Cell wall biogenesis; peptidoglycan biosynthesis.</text>
</comment>
<dbReference type="HAMAP" id="MF_00046">
    <property type="entry name" value="MurC"/>
    <property type="match status" value="1"/>
</dbReference>
<dbReference type="SUPFAM" id="SSF53244">
    <property type="entry name" value="MurD-like peptide ligases, peptide-binding domain"/>
    <property type="match status" value="1"/>
</dbReference>
<evidence type="ECO:0000256" key="11">
    <source>
        <dbReference type="ARBA" id="ARBA00023306"/>
    </source>
</evidence>
<dbReference type="SUPFAM" id="SSF51984">
    <property type="entry name" value="MurCD N-terminal domain"/>
    <property type="match status" value="1"/>
</dbReference>
<evidence type="ECO:0000256" key="5">
    <source>
        <dbReference type="ARBA" id="ARBA00022598"/>
    </source>
</evidence>
<evidence type="ECO:0000256" key="13">
    <source>
        <dbReference type="ARBA" id="ARBA00047833"/>
    </source>
</evidence>
<evidence type="ECO:0000259" key="18">
    <source>
        <dbReference type="Pfam" id="PF08245"/>
    </source>
</evidence>
<evidence type="ECO:0000259" key="17">
    <source>
        <dbReference type="Pfam" id="PF02875"/>
    </source>
</evidence>
<accession>A0ABV5V2Y9</accession>
<keyword evidence="10 14" id="KW-0573">Peptidoglycan synthesis</keyword>
<evidence type="ECO:0000256" key="9">
    <source>
        <dbReference type="ARBA" id="ARBA00022960"/>
    </source>
</evidence>
<feature type="region of interest" description="Disordered" evidence="15">
    <location>
        <begin position="1"/>
        <end position="21"/>
    </location>
</feature>
<dbReference type="RefSeq" id="WP_337678388.1">
    <property type="nucleotide sequence ID" value="NZ_JBHMAX010000017.1"/>
</dbReference>
<evidence type="ECO:0000256" key="14">
    <source>
        <dbReference type="HAMAP-Rule" id="MF_00046"/>
    </source>
</evidence>
<comment type="similarity">
    <text evidence="14">Belongs to the MurCDEF family.</text>
</comment>
<feature type="domain" description="Mur ligase C-terminal" evidence="17">
    <location>
        <begin position="384"/>
        <end position="518"/>
    </location>
</feature>
<evidence type="ECO:0000256" key="4">
    <source>
        <dbReference type="ARBA" id="ARBA00022490"/>
    </source>
</evidence>
<name>A0ABV5V2Y9_9MICO</name>
<dbReference type="Gene3D" id="3.40.50.720">
    <property type="entry name" value="NAD(P)-binding Rossmann-like Domain"/>
    <property type="match status" value="1"/>
</dbReference>
<dbReference type="InterPro" id="IPR004101">
    <property type="entry name" value="Mur_ligase_C"/>
</dbReference>
<sequence length="540" mass="54900">MTGRPTGTGPTGGRTPSRFDLSADVPPAAALGRVHLVAIGGSGMSGVARMLMAAGVPVSGSDRADSPTLRALEAEGATVFVGHDAAHVDGVDTVVVSSAVPEDNSEMAAARERGLRVLHRSQGIAALLHGRPAVAVAGANGKTTTSAMTTVALQAAGLEPGFVIGAPLAVAPSVERGAEGKAAAAGDPAAAVPTNAAPGAPGAPVVVEADESDGTFVVYRPQVAVVTNVQPDHLDFYGTAQEVERAYEEFVGTITPGGLLVTNVDDPGAARLAERARHTRPDVEVLTWGTGAGAPDGEDDGTGAGPDVLLRDVTSRGMTARATLRVRRAVGPFAQAQELEVVVPVPGEHSAHNATAALLAATVGLGADPTRVLAGLALFPGAHRRFERVGEAGGVEVVDDYAHNAPKVAAVVSAARSAADGRRVVVAFQPHLFSRTRDFVDGFAAGLAGADVLVLMPVYGARETQEQYPEVTSQLLADRVEALGGPERVVVAESLDATPGVLADLVRPGDLVVTVGAGDVTTVGPRLLKLLDDDEAVSRR</sequence>
<dbReference type="Pfam" id="PF08245">
    <property type="entry name" value="Mur_ligase_M"/>
    <property type="match status" value="1"/>
</dbReference>